<organism evidence="2">
    <name type="scientific">uncultured Desulfovibrio sp</name>
    <dbReference type="NCBI Taxonomy" id="167968"/>
    <lineage>
        <taxon>Bacteria</taxon>
        <taxon>Pseudomonadati</taxon>
        <taxon>Thermodesulfobacteriota</taxon>
        <taxon>Desulfovibrionia</taxon>
        <taxon>Desulfovibrionales</taxon>
        <taxon>Desulfovibrionaceae</taxon>
        <taxon>Desulfovibrio</taxon>
        <taxon>environmental samples</taxon>
    </lineage>
</organism>
<protein>
    <submittedName>
        <fullName evidence="2">Uncharacterized protein</fullName>
    </submittedName>
</protein>
<reference evidence="2" key="1">
    <citation type="submission" date="2016-08" db="EMBL/GenBank/DDBJ databases">
        <authorList>
            <person name="Seilhamer J.J."/>
        </authorList>
    </citation>
    <scope>NUCLEOTIDE SEQUENCE</scope>
    <source>
        <strain evidence="2">86-1</strain>
    </source>
</reference>
<dbReference type="EMBL" id="FMJC01000001">
    <property type="protein sequence ID" value="SCM70292.1"/>
    <property type="molecule type" value="Genomic_DNA"/>
</dbReference>
<sequence>MFVGKALWGRDPFAKGSPPPRPHPLKLLLCFSYYNEFSGLERGQKCLKPLPLFNVTMLRLFVFVLCHDKTRPLACKGPCFCFQR</sequence>
<accession>A0A212KYD2</accession>
<evidence type="ECO:0000313" key="2">
    <source>
        <dbReference type="EMBL" id="SCM70292.1"/>
    </source>
</evidence>
<feature type="region of interest" description="Disordered" evidence="1">
    <location>
        <begin position="1"/>
        <end position="21"/>
    </location>
</feature>
<proteinExistence type="predicted"/>
<name>A0A212KYD2_9BACT</name>
<evidence type="ECO:0000256" key="1">
    <source>
        <dbReference type="SAM" id="MobiDB-lite"/>
    </source>
</evidence>
<gene>
    <name evidence="2" type="ORF">KL86DES1_10315</name>
</gene>
<dbReference type="AlphaFoldDB" id="A0A212KYD2"/>